<evidence type="ECO:0000256" key="1">
    <source>
        <dbReference type="SAM" id="SignalP"/>
    </source>
</evidence>
<dbReference type="EMBL" id="SJPV01000007">
    <property type="protein sequence ID" value="TWU34918.1"/>
    <property type="molecule type" value="Genomic_DNA"/>
</dbReference>
<evidence type="ECO:0008006" key="4">
    <source>
        <dbReference type="Google" id="ProtNLM"/>
    </source>
</evidence>
<accession>A0A5C6DE41</accession>
<gene>
    <name evidence="2" type="ORF">Poly41_40610</name>
</gene>
<sequence precursor="true">MNSQIRRCATPILFAALSAWLPWSNVQAEPTDYETIRFYTNNSKPEELVAWGFSPNGKFVALSFNRDRTGATPGMSIIDLEKQELVRQIGRFSFFTLAYSSDSTKILGQGGYAGTQIFDGQTGVLRELSIPAVSGKFGLDIEERNGKLLVTKMVESFNPTLEDQIRIGDEILAINEGEKSTRYDDSREWKTIAGKTREKALEALTGKPGTWVQLQLVRRGSSKPVEAVIQRQWPSGSRPTIPPHGECMTLSADRGAFQFCSADAQRFCAYLYGRDLRSGGQHVLSPNGRRFGLLNKVINGQDFGVEVHDLEKGTVERATTLETNNFRHMQFSPDSTQLLIGTRDTIEVFDIESDQWLDPVVLTPPEEADSGRAVTRRIPLGLGLPGDLYMTSRDVVYAKPAALSLFAVAPNGVVAVGSETGGIVLASLDTKDRIGVIGDEILGVKPEMIEFSPTGGHLVAFANGMLHVFKLNEEGSNSEIQATDSSIPVLSKNSEEASGR</sequence>
<keyword evidence="1" id="KW-0732">Signal</keyword>
<keyword evidence="3" id="KW-1185">Reference proteome</keyword>
<feature type="chain" id="PRO_5022691173" description="PDZ domain-containing protein" evidence="1">
    <location>
        <begin position="29"/>
        <end position="500"/>
    </location>
</feature>
<comment type="caution">
    <text evidence="2">The sequence shown here is derived from an EMBL/GenBank/DDBJ whole genome shotgun (WGS) entry which is preliminary data.</text>
</comment>
<dbReference type="Proteomes" id="UP000319143">
    <property type="component" value="Unassembled WGS sequence"/>
</dbReference>
<dbReference type="SUPFAM" id="SSF69304">
    <property type="entry name" value="Tricorn protease N-terminal domain"/>
    <property type="match status" value="1"/>
</dbReference>
<organism evidence="2 3">
    <name type="scientific">Novipirellula artificiosorum</name>
    <dbReference type="NCBI Taxonomy" id="2528016"/>
    <lineage>
        <taxon>Bacteria</taxon>
        <taxon>Pseudomonadati</taxon>
        <taxon>Planctomycetota</taxon>
        <taxon>Planctomycetia</taxon>
        <taxon>Pirellulales</taxon>
        <taxon>Pirellulaceae</taxon>
        <taxon>Novipirellula</taxon>
    </lineage>
</organism>
<dbReference type="InterPro" id="IPR011044">
    <property type="entry name" value="Quino_amine_DH_bsu"/>
</dbReference>
<dbReference type="InterPro" id="IPR015943">
    <property type="entry name" value="WD40/YVTN_repeat-like_dom_sf"/>
</dbReference>
<protein>
    <recommendedName>
        <fullName evidence="4">PDZ domain-containing protein</fullName>
    </recommendedName>
</protein>
<evidence type="ECO:0000313" key="2">
    <source>
        <dbReference type="EMBL" id="TWU34918.1"/>
    </source>
</evidence>
<dbReference type="InterPro" id="IPR036034">
    <property type="entry name" value="PDZ_sf"/>
</dbReference>
<dbReference type="SUPFAM" id="SSF50969">
    <property type="entry name" value="YVTN repeat-like/Quinoprotein amine dehydrogenase"/>
    <property type="match status" value="1"/>
</dbReference>
<dbReference type="AlphaFoldDB" id="A0A5C6DE41"/>
<proteinExistence type="predicted"/>
<name>A0A5C6DE41_9BACT</name>
<reference evidence="2 3" key="1">
    <citation type="submission" date="2019-02" db="EMBL/GenBank/DDBJ databases">
        <title>Deep-cultivation of Planctomycetes and their phenomic and genomic characterization uncovers novel biology.</title>
        <authorList>
            <person name="Wiegand S."/>
            <person name="Jogler M."/>
            <person name="Boedeker C."/>
            <person name="Pinto D."/>
            <person name="Vollmers J."/>
            <person name="Rivas-Marin E."/>
            <person name="Kohn T."/>
            <person name="Peeters S.H."/>
            <person name="Heuer A."/>
            <person name="Rast P."/>
            <person name="Oberbeckmann S."/>
            <person name="Bunk B."/>
            <person name="Jeske O."/>
            <person name="Meyerdierks A."/>
            <person name="Storesund J.E."/>
            <person name="Kallscheuer N."/>
            <person name="Luecker S."/>
            <person name="Lage O.M."/>
            <person name="Pohl T."/>
            <person name="Merkel B.J."/>
            <person name="Hornburger P."/>
            <person name="Mueller R.-W."/>
            <person name="Bruemmer F."/>
            <person name="Labrenz M."/>
            <person name="Spormann A.M."/>
            <person name="Op Den Camp H."/>
            <person name="Overmann J."/>
            <person name="Amann R."/>
            <person name="Jetten M.S.M."/>
            <person name="Mascher T."/>
            <person name="Medema M.H."/>
            <person name="Devos D.P."/>
            <person name="Kaster A.-K."/>
            <person name="Ovreas L."/>
            <person name="Rohde M."/>
            <person name="Galperin M.Y."/>
            <person name="Jogler C."/>
        </authorList>
    </citation>
    <scope>NUCLEOTIDE SEQUENCE [LARGE SCALE GENOMIC DNA]</scope>
    <source>
        <strain evidence="2 3">Poly41</strain>
    </source>
</reference>
<dbReference type="Gene3D" id="2.130.10.10">
    <property type="entry name" value="YVTN repeat-like/Quinoprotein amine dehydrogenase"/>
    <property type="match status" value="1"/>
</dbReference>
<feature type="signal peptide" evidence="1">
    <location>
        <begin position="1"/>
        <end position="28"/>
    </location>
</feature>
<evidence type="ECO:0000313" key="3">
    <source>
        <dbReference type="Proteomes" id="UP000319143"/>
    </source>
</evidence>
<dbReference type="RefSeq" id="WP_146528350.1">
    <property type="nucleotide sequence ID" value="NZ_SJPV01000007.1"/>
</dbReference>
<dbReference type="SUPFAM" id="SSF50156">
    <property type="entry name" value="PDZ domain-like"/>
    <property type="match status" value="1"/>
</dbReference>
<dbReference type="Gene3D" id="2.30.42.10">
    <property type="match status" value="1"/>
</dbReference>